<evidence type="ECO:0000313" key="1">
    <source>
        <dbReference type="EMBL" id="EDQ32986.1"/>
    </source>
</evidence>
<proteinExistence type="predicted"/>
<dbReference type="OrthoDB" id="8480244at2"/>
<dbReference type="RefSeq" id="WP_007197490.1">
    <property type="nucleotide sequence ID" value="NZ_CM002917.1"/>
</dbReference>
<accession>A9D9U5</accession>
<keyword evidence="2" id="KW-1185">Reference proteome</keyword>
<gene>
    <name evidence="1" type="ORF">HPDFL43_08554</name>
</gene>
<dbReference type="Pfam" id="PF07310">
    <property type="entry name" value="PAS_5"/>
    <property type="match status" value="1"/>
</dbReference>
<dbReference type="EMBL" id="ABIA03000002">
    <property type="protein sequence ID" value="EDQ32986.1"/>
    <property type="molecule type" value="Genomic_DNA"/>
</dbReference>
<comment type="caution">
    <text evidence="1">The sequence shown here is derived from an EMBL/GenBank/DDBJ whole genome shotgun (WGS) entry which is preliminary data.</text>
</comment>
<evidence type="ECO:0000313" key="2">
    <source>
        <dbReference type="Proteomes" id="UP000004291"/>
    </source>
</evidence>
<dbReference type="eggNOG" id="COG5388">
    <property type="taxonomic scope" value="Bacteria"/>
</dbReference>
<sequence length="209" mass="22924">MRHKHSLELYQYWTSKCAGRPAPSRSDIEPGDIRTLLPSVFICELSDTNQLSFRLAGTGLCNLYGRELKGCQFGELWLDSGIRNANRTGTAVASGATPAVLSLDALSQSGRVLHAEMLMLPVFGPTGEHDRLIGLISVFDPPYWIGHDPIAGLSTTGIRFLDQSREPVFLGNRPEIDLSRKSRDFPHTPVTGTTRKIGHLTVLDGGRLD</sequence>
<dbReference type="HOGENOM" id="CLU_097079_1_0_5"/>
<dbReference type="AlphaFoldDB" id="A9D9U5"/>
<dbReference type="PIRSF" id="PIRSF031878">
    <property type="entry name" value="UCP031878"/>
    <property type="match status" value="1"/>
</dbReference>
<dbReference type="Proteomes" id="UP000004291">
    <property type="component" value="Chromosome"/>
</dbReference>
<organism evidence="1 2">
    <name type="scientific">Hoeflea phototrophica (strain DSM 17068 / NCIMB 14078 / DFL-43)</name>
    <dbReference type="NCBI Taxonomy" id="411684"/>
    <lineage>
        <taxon>Bacteria</taxon>
        <taxon>Pseudomonadati</taxon>
        <taxon>Pseudomonadota</taxon>
        <taxon>Alphaproteobacteria</taxon>
        <taxon>Hyphomicrobiales</taxon>
        <taxon>Rhizobiaceae</taxon>
        <taxon>Hoeflea</taxon>
    </lineage>
</organism>
<evidence type="ECO:0008006" key="3">
    <source>
        <dbReference type="Google" id="ProtNLM"/>
    </source>
</evidence>
<name>A9D9U5_HOEPD</name>
<protein>
    <recommendedName>
        <fullName evidence="3">PAS domain-containing protein</fullName>
    </recommendedName>
</protein>
<dbReference type="InterPro" id="IPR009922">
    <property type="entry name" value="DUF1457"/>
</dbReference>
<reference evidence="1 2" key="1">
    <citation type="submission" date="2007-10" db="EMBL/GenBank/DDBJ databases">
        <authorList>
            <person name="Wagner-Dobler I."/>
            <person name="Ferriera S."/>
            <person name="Johnson J."/>
            <person name="Kravitz S."/>
            <person name="Beeson K."/>
            <person name="Sutton G."/>
            <person name="Rogers Y.-H."/>
            <person name="Friedman R."/>
            <person name="Frazier M."/>
            <person name="Venter J.C."/>
        </authorList>
    </citation>
    <scope>NUCLEOTIDE SEQUENCE [LARGE SCALE GENOMIC DNA]</scope>
    <source>
        <strain evidence="1 2">DFL-43</strain>
    </source>
</reference>
<dbReference type="STRING" id="411684.HPDFL43_08554"/>
<reference evidence="1 2" key="2">
    <citation type="submission" date="2012-06" db="EMBL/GenBank/DDBJ databases">
        <authorList>
            <person name="Fiebig A."/>
        </authorList>
    </citation>
    <scope>NUCLEOTIDE SEQUENCE [LARGE SCALE GENOMIC DNA]</scope>
    <source>
        <strain evidence="1 2">DFL-43</strain>
    </source>
</reference>